<dbReference type="Proteomes" id="UP001642484">
    <property type="component" value="Unassembled WGS sequence"/>
</dbReference>
<protein>
    <submittedName>
        <fullName evidence="2">Uncharacterized protein</fullName>
    </submittedName>
</protein>
<evidence type="ECO:0000256" key="1">
    <source>
        <dbReference type="SAM" id="MobiDB-lite"/>
    </source>
</evidence>
<dbReference type="EMBL" id="CAXAMN010026317">
    <property type="protein sequence ID" value="CAK9102186.1"/>
    <property type="molecule type" value="Genomic_DNA"/>
</dbReference>
<comment type="caution">
    <text evidence="2">The sequence shown here is derived from an EMBL/GenBank/DDBJ whole genome shotgun (WGS) entry which is preliminary data.</text>
</comment>
<gene>
    <name evidence="2" type="ORF">CCMP2556_LOCUS48101</name>
    <name evidence="3" type="ORF">CCMP2556_LOCUS48142</name>
</gene>
<proteinExistence type="predicted"/>
<organism evidence="2 4">
    <name type="scientific">Durusdinium trenchii</name>
    <dbReference type="NCBI Taxonomy" id="1381693"/>
    <lineage>
        <taxon>Eukaryota</taxon>
        <taxon>Sar</taxon>
        <taxon>Alveolata</taxon>
        <taxon>Dinophyceae</taxon>
        <taxon>Suessiales</taxon>
        <taxon>Symbiodiniaceae</taxon>
        <taxon>Durusdinium</taxon>
    </lineage>
</organism>
<feature type="region of interest" description="Disordered" evidence="1">
    <location>
        <begin position="1"/>
        <end position="25"/>
    </location>
</feature>
<sequence length="109" mass="11686">MPGRYPPSTGLQSASRTISGNGTSCGSCSKEEALSFLALAPVSGKNASDEEYISSFDGGIKCRSQEKESLRGSKGLKGEPFVIPPFIQPRRQCSMFPLSCWKHGRNSSP</sequence>
<name>A0ABP0RSI7_9DINO</name>
<accession>A0ABP0RSI7</accession>
<evidence type="ECO:0000313" key="4">
    <source>
        <dbReference type="Proteomes" id="UP001642484"/>
    </source>
</evidence>
<evidence type="ECO:0000313" key="2">
    <source>
        <dbReference type="EMBL" id="CAK9102186.1"/>
    </source>
</evidence>
<keyword evidence="4" id="KW-1185">Reference proteome</keyword>
<evidence type="ECO:0000313" key="3">
    <source>
        <dbReference type="EMBL" id="CAK9102290.1"/>
    </source>
</evidence>
<feature type="compositionally biased region" description="Polar residues" evidence="1">
    <location>
        <begin position="9"/>
        <end position="25"/>
    </location>
</feature>
<dbReference type="EMBL" id="CAXAMN010026339">
    <property type="protein sequence ID" value="CAK9102290.1"/>
    <property type="molecule type" value="Genomic_DNA"/>
</dbReference>
<reference evidence="2 4" key="1">
    <citation type="submission" date="2024-02" db="EMBL/GenBank/DDBJ databases">
        <authorList>
            <person name="Chen Y."/>
            <person name="Shah S."/>
            <person name="Dougan E. K."/>
            <person name="Thang M."/>
            <person name="Chan C."/>
        </authorList>
    </citation>
    <scope>NUCLEOTIDE SEQUENCE [LARGE SCALE GENOMIC DNA]</scope>
</reference>